<dbReference type="EMBL" id="JANLCJ010000002">
    <property type="protein sequence ID" value="MCS5733740.1"/>
    <property type="molecule type" value="Genomic_DNA"/>
</dbReference>
<proteinExistence type="predicted"/>
<keyword evidence="4" id="KW-1185">Reference proteome</keyword>
<evidence type="ECO:0000256" key="2">
    <source>
        <dbReference type="SAM" id="Phobius"/>
    </source>
</evidence>
<dbReference type="RefSeq" id="WP_259538555.1">
    <property type="nucleotide sequence ID" value="NZ_JANLCJ010000002.1"/>
</dbReference>
<keyword evidence="2" id="KW-0812">Transmembrane</keyword>
<name>A0ABT2H1D2_9MICO</name>
<organism evidence="3 4">
    <name type="scientific">Herbiconiux daphne</name>
    <dbReference type="NCBI Taxonomy" id="2970914"/>
    <lineage>
        <taxon>Bacteria</taxon>
        <taxon>Bacillati</taxon>
        <taxon>Actinomycetota</taxon>
        <taxon>Actinomycetes</taxon>
        <taxon>Micrococcales</taxon>
        <taxon>Microbacteriaceae</taxon>
        <taxon>Herbiconiux</taxon>
    </lineage>
</organism>
<keyword evidence="2" id="KW-1133">Transmembrane helix</keyword>
<comment type="caution">
    <text evidence="3">The sequence shown here is derived from an EMBL/GenBank/DDBJ whole genome shotgun (WGS) entry which is preliminary data.</text>
</comment>
<dbReference type="InterPro" id="IPR038468">
    <property type="entry name" value="MmpS_C"/>
</dbReference>
<feature type="compositionally biased region" description="Pro residues" evidence="1">
    <location>
        <begin position="1"/>
        <end position="26"/>
    </location>
</feature>
<feature type="transmembrane region" description="Helical" evidence="2">
    <location>
        <begin position="89"/>
        <end position="115"/>
    </location>
</feature>
<feature type="transmembrane region" description="Helical" evidence="2">
    <location>
        <begin position="59"/>
        <end position="77"/>
    </location>
</feature>
<gene>
    <name evidence="3" type="ORF">N1032_08310</name>
</gene>
<feature type="transmembrane region" description="Helical" evidence="2">
    <location>
        <begin position="35"/>
        <end position="53"/>
    </location>
</feature>
<dbReference type="Proteomes" id="UP001165586">
    <property type="component" value="Unassembled WGS sequence"/>
</dbReference>
<reference evidence="3" key="1">
    <citation type="submission" date="2022-08" db="EMBL/GenBank/DDBJ databases">
        <authorList>
            <person name="Deng Y."/>
            <person name="Han X.-F."/>
            <person name="Zhang Y.-Q."/>
        </authorList>
    </citation>
    <scope>NUCLEOTIDE SEQUENCE</scope>
    <source>
        <strain evidence="3">CPCC 203386</strain>
    </source>
</reference>
<sequence>MSSSPPPPGYQPPPPPPGYRPPPPLAQPSSKPRNGLGLAALIVGIVAFVGAFIPLFNYAAGFIAVVGIVLGIIALVLARRPKGAAITGLVLSVLALILSVVLAIVYTFVFFGGLAQTIDQQLDENAEVDLIYQVEGTAPSATISYTTYTGGISATQEHASERLPFEQDLDVTIGGASTYNSYTLTATSGPEGGDVTCRIILDGKLLIEQTSTGAYATASCTASGTELLE</sequence>
<evidence type="ECO:0000313" key="4">
    <source>
        <dbReference type="Proteomes" id="UP001165586"/>
    </source>
</evidence>
<evidence type="ECO:0000256" key="1">
    <source>
        <dbReference type="SAM" id="MobiDB-lite"/>
    </source>
</evidence>
<dbReference type="Gene3D" id="2.60.40.2880">
    <property type="entry name" value="MmpS1-5, C-terminal soluble domain"/>
    <property type="match status" value="1"/>
</dbReference>
<feature type="region of interest" description="Disordered" evidence="1">
    <location>
        <begin position="1"/>
        <end position="30"/>
    </location>
</feature>
<evidence type="ECO:0000313" key="3">
    <source>
        <dbReference type="EMBL" id="MCS5733740.1"/>
    </source>
</evidence>
<protein>
    <submittedName>
        <fullName evidence="3">DUF4190 domain-containing protein</fullName>
    </submittedName>
</protein>
<accession>A0ABT2H1D2</accession>
<keyword evidence="2" id="KW-0472">Membrane</keyword>